<evidence type="ECO:0000259" key="8">
    <source>
        <dbReference type="Pfam" id="PF01431"/>
    </source>
</evidence>
<sequence length="797" mass="88713">IFIGLFAGVQHKLNTGQGGSHDGDKPNETYTVTATTTSHATTTILSPPEPTIQPREPLCLTPQCVILSASILSSLDTSQDPCENFYEFSSGGWLKEHPLPADKSSFGNFEALAVQNKRILQKIIEGPHPTSAAPTADEQLLTKIRGMYASCLDENKLDEIGTEPLIHLVQTVRKLFRGNSTDISSATEESKKGLTAAIAFLHSRGIEALFSFNIEGDVGVAPNFMTLWFNQPSLGLPSKEYYAEESILEVYQNVIERLLLTLIEEEESLWEQMKSDSSSLVNQAESVWPPWPWPPWGDEDDGDKKPVNQTERAHELAEKVVKFETRIANASLDLDILQEDPVATYNPVPLSNLTTTLPQIRFSDYFTTFAPRNFPNKVILTYPPYAESLSEILDESPADVIETYLVAQTALALSAYLGMGTEAWQAQRSLLETLSGIKKGAVGDRAEYCVGQVESTLGFATGRYFVNETFGGESKEKGTKVIKDIVEAFKQSLSHVDWMDKKSAKAASNKADAIRIKVGFPVSPDTRSAESIASYYGLVEIDENKFFQNVLSATTSEKVKEWFQLGKTRDPEAWEMFPSTVNAYFNPPANEIVFPAGILQPPFFSKEWPGYLAYGAFGHVAAHELTHAFDSAGRMYNQEGKLEEWWSNSTSAGFQVKQDCIVKQYSEYTIDDGKGGKVHVNVRRPSTSGENIGDTGLIQAYRAWRAQFETSRAKGNEYLLPGLDFTREQLFFISFGRIWARSMKPAAALQRIRTDPHSPSQYRVDGTVFNIPEFAKAFKCSKDAKLNPPAEKQCRFW</sequence>
<evidence type="ECO:0000256" key="3">
    <source>
        <dbReference type="ARBA" id="ARBA00022670"/>
    </source>
</evidence>
<dbReference type="InterPro" id="IPR024079">
    <property type="entry name" value="MetalloPept_cat_dom_sf"/>
</dbReference>
<dbReference type="InterPro" id="IPR018497">
    <property type="entry name" value="Peptidase_M13_C"/>
</dbReference>
<keyword evidence="3" id="KW-0645">Protease</keyword>
<dbReference type="GO" id="GO:0004222">
    <property type="term" value="F:metalloendopeptidase activity"/>
    <property type="evidence" value="ECO:0007669"/>
    <property type="project" value="InterPro"/>
</dbReference>
<dbReference type="InterPro" id="IPR008753">
    <property type="entry name" value="Peptidase_M13_N"/>
</dbReference>
<accession>A0A9P8B0E5</accession>
<dbReference type="Pfam" id="PF05649">
    <property type="entry name" value="Peptidase_M13_N"/>
    <property type="match status" value="1"/>
</dbReference>
<dbReference type="RefSeq" id="XP_043046507.1">
    <property type="nucleotide sequence ID" value="XM_043182627.1"/>
</dbReference>
<proteinExistence type="inferred from homology"/>
<dbReference type="SUPFAM" id="SSF55486">
    <property type="entry name" value="Metalloproteases ('zincins'), catalytic domain"/>
    <property type="match status" value="2"/>
</dbReference>
<evidence type="ECO:0000256" key="4">
    <source>
        <dbReference type="ARBA" id="ARBA00022723"/>
    </source>
</evidence>
<keyword evidence="5" id="KW-0378">Hydrolase</keyword>
<evidence type="ECO:0000313" key="10">
    <source>
        <dbReference type="EMBL" id="KAG7453007.1"/>
    </source>
</evidence>
<comment type="cofactor">
    <cofactor evidence="1">
        <name>Zn(2+)</name>
        <dbReference type="ChEBI" id="CHEBI:29105"/>
    </cofactor>
</comment>
<organism evidence="10 11">
    <name type="scientific">Guyanagaster necrorhizus</name>
    <dbReference type="NCBI Taxonomy" id="856835"/>
    <lineage>
        <taxon>Eukaryota</taxon>
        <taxon>Fungi</taxon>
        <taxon>Dikarya</taxon>
        <taxon>Basidiomycota</taxon>
        <taxon>Agaricomycotina</taxon>
        <taxon>Agaricomycetes</taxon>
        <taxon>Agaricomycetidae</taxon>
        <taxon>Agaricales</taxon>
        <taxon>Marasmiineae</taxon>
        <taxon>Physalacriaceae</taxon>
        <taxon>Guyanagaster</taxon>
    </lineage>
</organism>
<keyword evidence="7" id="KW-0482">Metalloprotease</keyword>
<evidence type="ECO:0000256" key="1">
    <source>
        <dbReference type="ARBA" id="ARBA00001947"/>
    </source>
</evidence>
<dbReference type="GO" id="GO:0046872">
    <property type="term" value="F:metal ion binding"/>
    <property type="evidence" value="ECO:0007669"/>
    <property type="project" value="UniProtKB-KW"/>
</dbReference>
<evidence type="ECO:0000256" key="5">
    <source>
        <dbReference type="ARBA" id="ARBA00022801"/>
    </source>
</evidence>
<dbReference type="GO" id="GO:0005886">
    <property type="term" value="C:plasma membrane"/>
    <property type="evidence" value="ECO:0007669"/>
    <property type="project" value="TreeGrafter"/>
</dbReference>
<dbReference type="Pfam" id="PF01431">
    <property type="entry name" value="Peptidase_M13"/>
    <property type="match status" value="1"/>
</dbReference>
<gene>
    <name evidence="10" type="ORF">BT62DRAFT_880372</name>
</gene>
<reference evidence="10" key="1">
    <citation type="submission" date="2020-11" db="EMBL/GenBank/DDBJ databases">
        <title>Adaptations for nitrogen fixation in a non-lichenized fungal sporocarp promotes dispersal by wood-feeding termites.</title>
        <authorList>
            <consortium name="DOE Joint Genome Institute"/>
            <person name="Koch R.A."/>
            <person name="Yoon G."/>
            <person name="Arayal U."/>
            <person name="Lail K."/>
            <person name="Amirebrahimi M."/>
            <person name="Labutti K."/>
            <person name="Lipzen A."/>
            <person name="Riley R."/>
            <person name="Barry K."/>
            <person name="Henrissat B."/>
            <person name="Grigoriev I.V."/>
            <person name="Herr J.R."/>
            <person name="Aime M.C."/>
        </authorList>
    </citation>
    <scope>NUCLEOTIDE SEQUENCE</scope>
    <source>
        <strain evidence="10">MCA 3950</strain>
    </source>
</reference>
<name>A0A9P8B0E5_9AGAR</name>
<dbReference type="OrthoDB" id="6475849at2759"/>
<evidence type="ECO:0000256" key="6">
    <source>
        <dbReference type="ARBA" id="ARBA00022833"/>
    </source>
</evidence>
<keyword evidence="11" id="KW-1185">Reference proteome</keyword>
<feature type="domain" description="Peptidase M13 N-terminal" evidence="9">
    <location>
        <begin position="81"/>
        <end position="521"/>
    </location>
</feature>
<dbReference type="InterPro" id="IPR000718">
    <property type="entry name" value="Peptidase_M13"/>
</dbReference>
<keyword evidence="4" id="KW-0479">Metal-binding</keyword>
<dbReference type="PANTHER" id="PTHR11733">
    <property type="entry name" value="ZINC METALLOPROTEASE FAMILY M13 NEPRILYSIN-RELATED"/>
    <property type="match status" value="1"/>
</dbReference>
<comment type="similarity">
    <text evidence="2">Belongs to the peptidase M13 family.</text>
</comment>
<evidence type="ECO:0000313" key="11">
    <source>
        <dbReference type="Proteomes" id="UP000812287"/>
    </source>
</evidence>
<dbReference type="Gene3D" id="1.10.1380.10">
    <property type="entry name" value="Neutral endopeptidase , domain2"/>
    <property type="match status" value="1"/>
</dbReference>
<dbReference type="Gene3D" id="3.40.390.10">
    <property type="entry name" value="Collagenase (Catalytic Domain)"/>
    <property type="match status" value="1"/>
</dbReference>
<dbReference type="AlphaFoldDB" id="A0A9P8B0E5"/>
<evidence type="ECO:0000256" key="2">
    <source>
        <dbReference type="ARBA" id="ARBA00007357"/>
    </source>
</evidence>
<dbReference type="EMBL" id="MU250523">
    <property type="protein sequence ID" value="KAG7453007.1"/>
    <property type="molecule type" value="Genomic_DNA"/>
</dbReference>
<comment type="caution">
    <text evidence="10">The sequence shown here is derived from an EMBL/GenBank/DDBJ whole genome shotgun (WGS) entry which is preliminary data.</text>
</comment>
<protein>
    <submittedName>
        <fullName evidence="10">Zincin</fullName>
    </submittedName>
</protein>
<feature type="domain" description="Peptidase M13 C-terminal" evidence="8">
    <location>
        <begin position="582"/>
        <end position="794"/>
    </location>
</feature>
<dbReference type="GeneID" id="66104924"/>
<dbReference type="GO" id="GO:0016485">
    <property type="term" value="P:protein processing"/>
    <property type="evidence" value="ECO:0007669"/>
    <property type="project" value="TreeGrafter"/>
</dbReference>
<feature type="non-terminal residue" evidence="10">
    <location>
        <position position="1"/>
    </location>
</feature>
<dbReference type="PROSITE" id="PS51885">
    <property type="entry name" value="NEPRILYSIN"/>
    <property type="match status" value="1"/>
</dbReference>
<keyword evidence="6" id="KW-0862">Zinc</keyword>
<dbReference type="PRINTS" id="PR00786">
    <property type="entry name" value="NEPRILYSIN"/>
</dbReference>
<dbReference type="PANTHER" id="PTHR11733:SF167">
    <property type="entry name" value="FI17812P1-RELATED"/>
    <property type="match status" value="1"/>
</dbReference>
<dbReference type="InterPro" id="IPR042089">
    <property type="entry name" value="Peptidase_M13_dom_2"/>
</dbReference>
<dbReference type="Proteomes" id="UP000812287">
    <property type="component" value="Unassembled WGS sequence"/>
</dbReference>
<evidence type="ECO:0000259" key="9">
    <source>
        <dbReference type="Pfam" id="PF05649"/>
    </source>
</evidence>
<evidence type="ECO:0000256" key="7">
    <source>
        <dbReference type="ARBA" id="ARBA00023049"/>
    </source>
</evidence>
<dbReference type="CDD" id="cd08662">
    <property type="entry name" value="M13"/>
    <property type="match status" value="1"/>
</dbReference>